<dbReference type="PANTHER" id="PTHR33545">
    <property type="entry name" value="UPF0750 MEMBRANE PROTEIN YITT-RELATED"/>
    <property type="match status" value="1"/>
</dbReference>
<dbReference type="RefSeq" id="WP_171111774.1">
    <property type="nucleotide sequence ID" value="NZ_CP053096.1"/>
</dbReference>
<dbReference type="CDD" id="cd16380">
    <property type="entry name" value="YitT_C"/>
    <property type="match status" value="1"/>
</dbReference>
<keyword evidence="3" id="KW-0812">Transmembrane</keyword>
<dbReference type="Proteomes" id="UP000500686">
    <property type="component" value="Chromosome"/>
</dbReference>
<dbReference type="PANTHER" id="PTHR33545:SF5">
    <property type="entry name" value="UPF0750 MEMBRANE PROTEIN YITT"/>
    <property type="match status" value="1"/>
</dbReference>
<dbReference type="InterPro" id="IPR003740">
    <property type="entry name" value="YitT"/>
</dbReference>
<evidence type="ECO:0000256" key="2">
    <source>
        <dbReference type="ARBA" id="ARBA00022475"/>
    </source>
</evidence>
<evidence type="ECO:0000256" key="5">
    <source>
        <dbReference type="ARBA" id="ARBA00023136"/>
    </source>
</evidence>
<name>A0A6M4J9U2_9MOLU</name>
<dbReference type="Pfam" id="PF10035">
    <property type="entry name" value="DUF2179"/>
    <property type="match status" value="1"/>
</dbReference>
<comment type="subcellular location">
    <subcellularLocation>
        <location evidence="1">Cell membrane</location>
        <topology evidence="1">Multi-pass membrane protein</topology>
    </subcellularLocation>
</comment>
<organism evidence="6 7">
    <name type="scientific">Mycoplasma miroungigenitalium</name>
    <dbReference type="NCBI Taxonomy" id="754515"/>
    <lineage>
        <taxon>Bacteria</taxon>
        <taxon>Bacillati</taxon>
        <taxon>Mycoplasmatota</taxon>
        <taxon>Mollicutes</taxon>
        <taxon>Mycoplasmataceae</taxon>
        <taxon>Mycoplasma</taxon>
    </lineage>
</organism>
<dbReference type="Pfam" id="PF02588">
    <property type="entry name" value="YitT_membrane"/>
    <property type="match status" value="1"/>
</dbReference>
<evidence type="ECO:0000256" key="1">
    <source>
        <dbReference type="ARBA" id="ARBA00004651"/>
    </source>
</evidence>
<keyword evidence="4" id="KW-1133">Transmembrane helix</keyword>
<keyword evidence="7" id="KW-1185">Reference proteome</keyword>
<protein>
    <submittedName>
        <fullName evidence="6">YitT family protein</fullName>
    </submittedName>
</protein>
<proteinExistence type="predicted"/>
<dbReference type="KEGG" id="mmir:HLA87_02960"/>
<sequence>MKKTNELEVTRVTEIKRNRIKQSFLHFSTLYRINKLGWQIALSIVIGLIFGVIEFTMIQITGLYQMGLGALAQALGRFTRIFNDDKTLFNILFWLVNFLGNVPLFIFAYKKIDKKFALLNFAYLASSTVSGFACASIPGAEHWFIFSDPNTSLPAIDGADVLKNVEIIIWDTANLKEFSIFFYAMLFGILQAIFNAALLITGSSSAGFDIVAIYMSKKKFRDMGSVFLLIHLVCLIIANLFGTYIPAGHAITGHEYQNFNVGPWAMQNFFSPTFIAGVLMILVNAITLNIFFPKFQLVRVEVISSKVNEIQQAILNCKDKTYATTIVDARGGYSNQKQQILITTCLFIDAAQLLDMIRNVDENAFVTVLDVKKVDGHVYTASTKHKKLISSKQKHKKSEIELNINQNTLVNN</sequence>
<dbReference type="InterPro" id="IPR019264">
    <property type="entry name" value="DUF2179"/>
</dbReference>
<dbReference type="EMBL" id="CP053096">
    <property type="protein sequence ID" value="QJR43723.1"/>
    <property type="molecule type" value="Genomic_DNA"/>
</dbReference>
<reference evidence="6 7" key="1">
    <citation type="submission" date="2020-05" db="EMBL/GenBank/DDBJ databases">
        <title>Novel Mycoplasma species detected in Mirounga angustirostris (northern elephant seal) from the USA.</title>
        <authorList>
            <person name="Volokhov D.V."/>
        </authorList>
    </citation>
    <scope>NUCLEOTIDE SEQUENCE [LARGE SCALE GENOMIC DNA]</scope>
    <source>
        <strain evidence="6 7">Mirounga ES2806-GEN</strain>
    </source>
</reference>
<accession>A0A6M4J9U2</accession>
<keyword evidence="2" id="KW-1003">Cell membrane</keyword>
<dbReference type="GO" id="GO:0005886">
    <property type="term" value="C:plasma membrane"/>
    <property type="evidence" value="ECO:0007669"/>
    <property type="project" value="UniProtKB-SubCell"/>
</dbReference>
<dbReference type="InterPro" id="IPR051461">
    <property type="entry name" value="UPF0750_membrane"/>
</dbReference>
<evidence type="ECO:0000313" key="7">
    <source>
        <dbReference type="Proteomes" id="UP000500686"/>
    </source>
</evidence>
<dbReference type="AlphaFoldDB" id="A0A6M4J9U2"/>
<dbReference type="Gene3D" id="3.30.70.120">
    <property type="match status" value="1"/>
</dbReference>
<keyword evidence="5" id="KW-0472">Membrane</keyword>
<evidence type="ECO:0000256" key="4">
    <source>
        <dbReference type="ARBA" id="ARBA00022989"/>
    </source>
</evidence>
<evidence type="ECO:0000256" key="3">
    <source>
        <dbReference type="ARBA" id="ARBA00022692"/>
    </source>
</evidence>
<gene>
    <name evidence="6" type="ORF">HLA87_02960</name>
</gene>
<dbReference type="InterPro" id="IPR015867">
    <property type="entry name" value="N-reg_PII/ATP_PRibTrfase_C"/>
</dbReference>
<evidence type="ECO:0000313" key="6">
    <source>
        <dbReference type="EMBL" id="QJR43723.1"/>
    </source>
</evidence>